<dbReference type="AlphaFoldDB" id="A0A4R1Y1H1"/>
<comment type="caution">
    <text evidence="2">The sequence shown here is derived from an EMBL/GenBank/DDBJ whole genome shotgun (WGS) entry which is preliminary data.</text>
</comment>
<dbReference type="Pfam" id="PF14300">
    <property type="entry name" value="DMP19"/>
    <property type="match status" value="1"/>
</dbReference>
<organism evidence="2 3">
    <name type="scientific">Acinetobacter calcoaceticus</name>
    <dbReference type="NCBI Taxonomy" id="471"/>
    <lineage>
        <taxon>Bacteria</taxon>
        <taxon>Pseudomonadati</taxon>
        <taxon>Pseudomonadota</taxon>
        <taxon>Gammaproteobacteria</taxon>
        <taxon>Moraxellales</taxon>
        <taxon>Moraxellaceae</taxon>
        <taxon>Acinetobacter</taxon>
        <taxon>Acinetobacter calcoaceticus/baumannii complex</taxon>
    </lineage>
</organism>
<dbReference type="EMBL" id="SLVJ01000001">
    <property type="protein sequence ID" value="TCM70944.1"/>
    <property type="molecule type" value="Genomic_DNA"/>
</dbReference>
<keyword evidence="3" id="KW-1185">Reference proteome</keyword>
<proteinExistence type="predicted"/>
<sequence>MLNSAIIVSQQSLDSDDSYDIIMSNIDNLNAAFNRYLDYDDVSVAALQSYHVDYYLAQIENGGFSQFVYNSGWDERMLTWIADGLNAMQAKRHALLFEKNVALLNQFSDEQLAQYVDGEYFGENQQREVLSRFDDAFDGLSQREDLVALNSQWLKQHPQLKVMDEGEIAAYLDQAASQIPNLEQRIAAAKLNQPRYLTVIEALCDAAGQVLDRVTMNDPWHKDETVLAWHFLTEQGHFYMLDFGDRAQMFKGADHQLIVEVDVSGFAVEGDE</sequence>
<dbReference type="Gene3D" id="1.20.1420.60">
    <property type="match status" value="1"/>
</dbReference>
<gene>
    <name evidence="2" type="ORF">EC844_101218</name>
</gene>
<dbReference type="InterPro" id="IPR025402">
    <property type="entry name" value="DMP19_C"/>
</dbReference>
<reference evidence="2 3" key="1">
    <citation type="submission" date="2019-03" db="EMBL/GenBank/DDBJ databases">
        <title>Genomic analyses of the natural microbiome of Caenorhabditis elegans.</title>
        <authorList>
            <person name="Samuel B."/>
        </authorList>
    </citation>
    <scope>NUCLEOTIDE SEQUENCE [LARGE SCALE GENOMIC DNA]</scope>
    <source>
        <strain evidence="2 3">JUb89</strain>
    </source>
</reference>
<evidence type="ECO:0000259" key="1">
    <source>
        <dbReference type="Pfam" id="PF14300"/>
    </source>
</evidence>
<accession>A0A4R1Y1H1</accession>
<evidence type="ECO:0000313" key="3">
    <source>
        <dbReference type="Proteomes" id="UP000294963"/>
    </source>
</evidence>
<evidence type="ECO:0000313" key="2">
    <source>
        <dbReference type="EMBL" id="TCM70944.1"/>
    </source>
</evidence>
<dbReference type="Proteomes" id="UP000294963">
    <property type="component" value="Unassembled WGS sequence"/>
</dbReference>
<dbReference type="OrthoDB" id="3720724at2"/>
<protein>
    <submittedName>
        <fullName evidence="2">Uncharacterized protein DUF4375</fullName>
    </submittedName>
</protein>
<feature type="domain" description="DNA mimic protein DMP19 C-terminal" evidence="1">
    <location>
        <begin position="43"/>
        <end position="157"/>
    </location>
</feature>
<name>A0A4R1Y1H1_ACICA</name>